<feature type="domain" description="FAD-binding" evidence="8">
    <location>
        <begin position="3"/>
        <end position="314"/>
    </location>
</feature>
<organism evidence="9 10">
    <name type="scientific">Gluconacetobacter diazotrophicus</name>
    <name type="common">Acetobacter diazotrophicus</name>
    <dbReference type="NCBI Taxonomy" id="33996"/>
    <lineage>
        <taxon>Bacteria</taxon>
        <taxon>Pseudomonadati</taxon>
        <taxon>Pseudomonadota</taxon>
        <taxon>Alphaproteobacteria</taxon>
        <taxon>Acetobacterales</taxon>
        <taxon>Acetobacteraceae</taxon>
        <taxon>Gluconacetobacter</taxon>
    </lineage>
</organism>
<evidence type="ECO:0000256" key="4">
    <source>
        <dbReference type="ARBA" id="ARBA00022630"/>
    </source>
</evidence>
<comment type="pathway">
    <text evidence="2">Cofactor biosynthesis; ubiquinone biosynthesis.</text>
</comment>
<dbReference type="GO" id="GO:0006744">
    <property type="term" value="P:ubiquinone biosynthetic process"/>
    <property type="evidence" value="ECO:0007669"/>
    <property type="project" value="UniProtKB-UniPathway"/>
</dbReference>
<comment type="similarity">
    <text evidence="3">Belongs to the UbiH/COQ6 family.</text>
</comment>
<gene>
    <name evidence="9" type="primary">ubiM</name>
    <name evidence="9" type="ORF">HLH33_13400</name>
</gene>
<sequence length="392" mass="42336">MRSDVTIIGGGPAGLATALSLDAAGLSVTVLERAPLAALADPAFDGREIALTHHAVSILRGSGAWARIPDIGISLLREARVETGRHNHPLTFDTHGTGVEALGYLVSNHLIRRALYEEVASRPGIVVRAGVATRRVRDDSDGVTVLAEGGDVACRLAIAADGRFSDIRRLRGIGAIIHDFHRAMLVCRMAHESPHHHVATQWFDDGQTVALLPVNGGASSLVLTLPPDQIETLRTMDRDRFNADIMARIGNRLGEMRLVSTRHVYPLRAVYAHRFAARRFALIGDAAVGMHPITAHGFNLGLKGQEILAQEIVAGMARDGDPGSARVLRRFEARHRMATAPLFAATNGIATLYTRDEAPFRQLRRAGLRVADSLAPFKAAVTNMLMDNKKTA</sequence>
<dbReference type="InterPro" id="IPR036188">
    <property type="entry name" value="FAD/NAD-bd_sf"/>
</dbReference>
<evidence type="ECO:0000313" key="10">
    <source>
        <dbReference type="Proteomes" id="UP000550787"/>
    </source>
</evidence>
<accession>A0A7W4I6Q4</accession>
<dbReference type="NCBIfam" id="NF006593">
    <property type="entry name" value="PRK09126.1"/>
    <property type="match status" value="1"/>
</dbReference>
<dbReference type="UniPathway" id="UPA00232"/>
<evidence type="ECO:0000313" key="9">
    <source>
        <dbReference type="EMBL" id="MBB2157295.1"/>
    </source>
</evidence>
<dbReference type="Proteomes" id="UP000550787">
    <property type="component" value="Unassembled WGS sequence"/>
</dbReference>
<reference evidence="9 10" key="1">
    <citation type="submission" date="2020-04" db="EMBL/GenBank/DDBJ databases">
        <title>Description of novel Gluconacetobacter.</title>
        <authorList>
            <person name="Sombolestani A."/>
        </authorList>
    </citation>
    <scope>NUCLEOTIDE SEQUENCE [LARGE SCALE GENOMIC DNA]</scope>
    <source>
        <strain evidence="9 10">LMG 7603</strain>
    </source>
</reference>
<dbReference type="EMBL" id="JABEQG010000027">
    <property type="protein sequence ID" value="MBB2157295.1"/>
    <property type="molecule type" value="Genomic_DNA"/>
</dbReference>
<evidence type="ECO:0000256" key="7">
    <source>
        <dbReference type="ARBA" id="ARBA00023033"/>
    </source>
</evidence>
<evidence type="ECO:0000256" key="5">
    <source>
        <dbReference type="ARBA" id="ARBA00022827"/>
    </source>
</evidence>
<keyword evidence="5" id="KW-0274">FAD</keyword>
<dbReference type="Gene3D" id="3.50.50.60">
    <property type="entry name" value="FAD/NAD(P)-binding domain"/>
    <property type="match status" value="2"/>
</dbReference>
<dbReference type="GO" id="GO:0016705">
    <property type="term" value="F:oxidoreductase activity, acting on paired donors, with incorporation or reduction of molecular oxygen"/>
    <property type="evidence" value="ECO:0007669"/>
    <property type="project" value="InterPro"/>
</dbReference>
<dbReference type="SUPFAM" id="SSF51905">
    <property type="entry name" value="FAD/NAD(P)-binding domain"/>
    <property type="match status" value="1"/>
</dbReference>
<keyword evidence="7" id="KW-0503">Monooxygenase</keyword>
<keyword evidence="6" id="KW-0560">Oxidoreductase</keyword>
<protein>
    <submittedName>
        <fullName evidence="9">5-demethoxyubiquinol-8 5-hydroxylase UbiM</fullName>
    </submittedName>
</protein>
<dbReference type="InterPro" id="IPR002938">
    <property type="entry name" value="FAD-bd"/>
</dbReference>
<dbReference type="PANTHER" id="PTHR43876">
    <property type="entry name" value="UBIQUINONE BIOSYNTHESIS MONOOXYGENASE COQ6, MITOCHONDRIAL"/>
    <property type="match status" value="1"/>
</dbReference>
<dbReference type="Pfam" id="PF01494">
    <property type="entry name" value="FAD_binding_3"/>
    <property type="match status" value="1"/>
</dbReference>
<dbReference type="GO" id="GO:0071949">
    <property type="term" value="F:FAD binding"/>
    <property type="evidence" value="ECO:0007669"/>
    <property type="project" value="InterPro"/>
</dbReference>
<dbReference type="NCBIfam" id="TIGR01988">
    <property type="entry name" value="Ubi-OHases"/>
    <property type="match status" value="1"/>
</dbReference>
<dbReference type="AlphaFoldDB" id="A0A7W4I6Q4"/>
<evidence type="ECO:0000256" key="6">
    <source>
        <dbReference type="ARBA" id="ARBA00023002"/>
    </source>
</evidence>
<proteinExistence type="inferred from homology"/>
<dbReference type="PRINTS" id="PR00420">
    <property type="entry name" value="RNGMNOXGNASE"/>
</dbReference>
<comment type="caution">
    <text evidence="9">The sequence shown here is derived from an EMBL/GenBank/DDBJ whole genome shotgun (WGS) entry which is preliminary data.</text>
</comment>
<dbReference type="InterPro" id="IPR010971">
    <property type="entry name" value="UbiH/COQ6"/>
</dbReference>
<dbReference type="GO" id="GO:0004497">
    <property type="term" value="F:monooxygenase activity"/>
    <property type="evidence" value="ECO:0007669"/>
    <property type="project" value="UniProtKB-KW"/>
</dbReference>
<dbReference type="PANTHER" id="PTHR43876:SF25">
    <property type="entry name" value="MONOOXYGENASE NMA2164"/>
    <property type="match status" value="1"/>
</dbReference>
<evidence type="ECO:0000256" key="2">
    <source>
        <dbReference type="ARBA" id="ARBA00004749"/>
    </source>
</evidence>
<evidence type="ECO:0000256" key="1">
    <source>
        <dbReference type="ARBA" id="ARBA00001974"/>
    </source>
</evidence>
<comment type="cofactor">
    <cofactor evidence="1">
        <name>FAD</name>
        <dbReference type="ChEBI" id="CHEBI:57692"/>
    </cofactor>
</comment>
<name>A0A7W4I6Q4_GLUDI</name>
<dbReference type="InterPro" id="IPR051205">
    <property type="entry name" value="UbiH/COQ6_monooxygenase"/>
</dbReference>
<dbReference type="RefSeq" id="WP_183116148.1">
    <property type="nucleotide sequence ID" value="NZ_JABEQG010000027.1"/>
</dbReference>
<keyword evidence="4" id="KW-0285">Flavoprotein</keyword>
<evidence type="ECO:0000256" key="3">
    <source>
        <dbReference type="ARBA" id="ARBA00005349"/>
    </source>
</evidence>
<evidence type="ECO:0000259" key="8">
    <source>
        <dbReference type="Pfam" id="PF01494"/>
    </source>
</evidence>